<evidence type="ECO:0000313" key="3">
    <source>
        <dbReference type="Proteomes" id="UP000008553"/>
    </source>
</evidence>
<evidence type="ECO:0000256" key="1">
    <source>
        <dbReference type="SAM" id="Phobius"/>
    </source>
</evidence>
<feature type="transmembrane region" description="Helical" evidence="1">
    <location>
        <begin position="62"/>
        <end position="80"/>
    </location>
</feature>
<keyword evidence="3" id="KW-1185">Reference proteome</keyword>
<dbReference type="InParanoid" id="Q7R7G5"/>
<keyword evidence="1" id="KW-0812">Transmembrane</keyword>
<dbReference type="EMBL" id="AABL01002832">
    <property type="protein sequence ID" value="EAA20122.1"/>
    <property type="molecule type" value="Genomic_DNA"/>
</dbReference>
<sequence length="166" mass="19421">ILIECIVVIYLPSHIESRIINKKKHKIFNMENFENVASGAILALAFIHMLPEVITLLNKNNLTIYCCFGLILISVTFLNITDILYDHHIENCSDIDNAENKNTNKFTINSTSDQNNTRDHIDIEMKPISFNDELIYTLTIKLFLFTYWKFKRQKSYYNSWSFDDSA</sequence>
<dbReference type="STRING" id="73239.Q7R7G5"/>
<reference evidence="2 3" key="1">
    <citation type="journal article" date="2002" name="Nature">
        <title>Genome sequence and comparative analysis of the model rodent malaria parasite Plasmodium yoelii yoelii.</title>
        <authorList>
            <person name="Carlton J.M."/>
            <person name="Angiuoli S.V."/>
            <person name="Suh B.B."/>
            <person name="Kooij T.W."/>
            <person name="Pertea M."/>
            <person name="Silva J.C."/>
            <person name="Ermolaeva M.D."/>
            <person name="Allen J.E."/>
            <person name="Selengut J.D."/>
            <person name="Koo H.L."/>
            <person name="Peterson J.D."/>
            <person name="Pop M."/>
            <person name="Kosack D.S."/>
            <person name="Shumway M.F."/>
            <person name="Bidwell S.L."/>
            <person name="Shallom S.J."/>
            <person name="van Aken S.E."/>
            <person name="Riedmuller S.B."/>
            <person name="Feldblyum T.V."/>
            <person name="Cho J.K."/>
            <person name="Quackenbush J."/>
            <person name="Sedegah M."/>
            <person name="Shoaibi A."/>
            <person name="Cummings L.M."/>
            <person name="Florens L."/>
            <person name="Yates J.R."/>
            <person name="Raine J.D."/>
            <person name="Sinden R.E."/>
            <person name="Harris M.A."/>
            <person name="Cunningham D.A."/>
            <person name="Preiser P.R."/>
            <person name="Bergman L.W."/>
            <person name="Vaidya A.B."/>
            <person name="van Lin L.H."/>
            <person name="Janse C.J."/>
            <person name="Waters A.P."/>
            <person name="Smith H.O."/>
            <person name="White O.R."/>
            <person name="Salzberg S.L."/>
            <person name="Venter J.C."/>
            <person name="Fraser C.M."/>
            <person name="Hoffman S.L."/>
            <person name="Gardner M.J."/>
            <person name="Carucci D.J."/>
        </authorList>
    </citation>
    <scope>NUCLEOTIDE SEQUENCE [LARGE SCALE GENOMIC DNA]</scope>
    <source>
        <strain evidence="2 3">17XNL</strain>
    </source>
</reference>
<proteinExistence type="predicted"/>
<keyword evidence="1" id="KW-1133">Transmembrane helix</keyword>
<organism evidence="2 3">
    <name type="scientific">Plasmodium yoelii yoelii</name>
    <dbReference type="NCBI Taxonomy" id="73239"/>
    <lineage>
        <taxon>Eukaryota</taxon>
        <taxon>Sar</taxon>
        <taxon>Alveolata</taxon>
        <taxon>Apicomplexa</taxon>
        <taxon>Aconoidasida</taxon>
        <taxon>Haemosporida</taxon>
        <taxon>Plasmodiidae</taxon>
        <taxon>Plasmodium</taxon>
        <taxon>Plasmodium (Vinckeia)</taxon>
    </lineage>
</organism>
<comment type="caution">
    <text evidence="2">The sequence shown here is derived from an EMBL/GenBank/DDBJ whole genome shotgun (WGS) entry which is preliminary data.</text>
</comment>
<name>Q7R7G5_PLAYO</name>
<accession>Q7R7G5</accession>
<feature type="transmembrane region" description="Helical" evidence="1">
    <location>
        <begin position="32"/>
        <end position="50"/>
    </location>
</feature>
<evidence type="ECO:0000313" key="2">
    <source>
        <dbReference type="EMBL" id="EAA20122.1"/>
    </source>
</evidence>
<gene>
    <name evidence="2" type="ORF">PY07622</name>
</gene>
<dbReference type="PaxDb" id="73239-Q7R7G5"/>
<dbReference type="Proteomes" id="UP000008553">
    <property type="component" value="Unassembled WGS sequence"/>
</dbReference>
<dbReference type="AlphaFoldDB" id="Q7R7G5"/>
<protein>
    <submittedName>
        <fullName evidence="2">Uncharacterized protein</fullName>
    </submittedName>
</protein>
<feature type="non-terminal residue" evidence="2">
    <location>
        <position position="1"/>
    </location>
</feature>
<keyword evidence="1" id="KW-0472">Membrane</keyword>